<accession>U1RFF6</accession>
<dbReference type="Proteomes" id="UP000016481">
    <property type="component" value="Unassembled WGS sequence"/>
</dbReference>
<name>U1RFF6_9ACTO</name>
<feature type="non-terminal residue" evidence="1">
    <location>
        <position position="1"/>
    </location>
</feature>
<dbReference type="EMBL" id="AWSC01000021">
    <property type="protein sequence ID" value="ERH17232.1"/>
    <property type="molecule type" value="Genomic_DNA"/>
</dbReference>
<evidence type="ECO:0000313" key="2">
    <source>
        <dbReference type="Proteomes" id="UP000016481"/>
    </source>
</evidence>
<dbReference type="HOGENOM" id="CLU_3036654_0_0_11"/>
<gene>
    <name evidence="1" type="ORF">HMPREF1978_00683</name>
</gene>
<reference evidence="1 2" key="1">
    <citation type="submission" date="2013-08" db="EMBL/GenBank/DDBJ databases">
        <authorList>
            <person name="Weinstock G."/>
            <person name="Sodergren E."/>
            <person name="Wylie T."/>
            <person name="Fulton L."/>
            <person name="Fulton R."/>
            <person name="Fronick C."/>
            <person name="O'Laughlin M."/>
            <person name="Godfrey J."/>
            <person name="Miner T."/>
            <person name="Herter B."/>
            <person name="Appelbaum E."/>
            <person name="Cordes M."/>
            <person name="Lek S."/>
            <person name="Wollam A."/>
            <person name="Pepin K.H."/>
            <person name="Palsikar V.B."/>
            <person name="Mitreva M."/>
            <person name="Wilson R.K."/>
        </authorList>
    </citation>
    <scope>NUCLEOTIDE SEQUENCE [LARGE SCALE GENOMIC DNA]</scope>
    <source>
        <strain evidence="1 2">F0530</strain>
    </source>
</reference>
<comment type="caution">
    <text evidence="1">The sequence shown here is derived from an EMBL/GenBank/DDBJ whole genome shotgun (WGS) entry which is preliminary data.</text>
</comment>
<sequence>QKHVHHNTLFDCLSECLPECALEIPICAGKRLSEPANTYLSGKYLPEPVNTYPH</sequence>
<proteinExistence type="predicted"/>
<organism evidence="1 2">
    <name type="scientific">Actinomyces graevenitzii F0530</name>
    <dbReference type="NCBI Taxonomy" id="1321817"/>
    <lineage>
        <taxon>Bacteria</taxon>
        <taxon>Bacillati</taxon>
        <taxon>Actinomycetota</taxon>
        <taxon>Actinomycetes</taxon>
        <taxon>Actinomycetales</taxon>
        <taxon>Actinomycetaceae</taxon>
        <taxon>Actinomyces</taxon>
    </lineage>
</organism>
<protein>
    <submittedName>
        <fullName evidence="1">Uncharacterized protein</fullName>
    </submittedName>
</protein>
<evidence type="ECO:0000313" key="1">
    <source>
        <dbReference type="EMBL" id="ERH17232.1"/>
    </source>
</evidence>
<dbReference type="AlphaFoldDB" id="U1RFF6"/>